<feature type="transmembrane region" description="Helical" evidence="1">
    <location>
        <begin position="107"/>
        <end position="131"/>
    </location>
</feature>
<dbReference type="AlphaFoldDB" id="A0A151I4W5"/>
<evidence type="ECO:0000256" key="1">
    <source>
        <dbReference type="SAM" id="Phobius"/>
    </source>
</evidence>
<feature type="transmembrane region" description="Helical" evidence="1">
    <location>
        <begin position="82"/>
        <end position="101"/>
    </location>
</feature>
<keyword evidence="1" id="KW-1133">Transmembrane helix</keyword>
<reference evidence="2 3" key="1">
    <citation type="submission" date="2015-09" db="EMBL/GenBank/DDBJ databases">
        <title>Atta colombica WGS genome.</title>
        <authorList>
            <person name="Nygaard S."/>
            <person name="Hu H."/>
            <person name="Boomsma J."/>
            <person name="Zhang G."/>
        </authorList>
    </citation>
    <scope>NUCLEOTIDE SEQUENCE [LARGE SCALE GENOMIC DNA]</scope>
    <source>
        <strain evidence="2">Treedump-2</strain>
        <tissue evidence="2">Whole body</tissue>
    </source>
</reference>
<sequence length="223" mass="25073">VCDRASMTKLYLRIEHTGTGTNAPSYQGFCNFACFQCFAYFIFFDTTNFSSLYNLLCKILSIIPPVLPILKQPGFTPPTVAGPIIVTFFCCAARIIFLVIFSGIPSAIMAIVLICGNCNVSIMCMAVRYLVRMVEESSLLRILELLDQELFRLIFLKSFNNAFKCCSYICKISNSSSYNKYFSIRTLYLCHQTQYATMVHIQPSGLRIVNFKLAPDLASKSAI</sequence>
<keyword evidence="1" id="KW-0812">Transmembrane</keyword>
<feature type="transmembrane region" description="Helical" evidence="1">
    <location>
        <begin position="52"/>
        <end position="70"/>
    </location>
</feature>
<accession>A0A151I4W5</accession>
<evidence type="ECO:0000313" key="2">
    <source>
        <dbReference type="EMBL" id="KYM85599.1"/>
    </source>
</evidence>
<dbReference type="EMBL" id="KQ976451">
    <property type="protein sequence ID" value="KYM85599.1"/>
    <property type="molecule type" value="Genomic_DNA"/>
</dbReference>
<proteinExistence type="predicted"/>
<organism evidence="2 3">
    <name type="scientific">Atta colombica</name>
    <dbReference type="NCBI Taxonomy" id="520822"/>
    <lineage>
        <taxon>Eukaryota</taxon>
        <taxon>Metazoa</taxon>
        <taxon>Ecdysozoa</taxon>
        <taxon>Arthropoda</taxon>
        <taxon>Hexapoda</taxon>
        <taxon>Insecta</taxon>
        <taxon>Pterygota</taxon>
        <taxon>Neoptera</taxon>
        <taxon>Endopterygota</taxon>
        <taxon>Hymenoptera</taxon>
        <taxon>Apocrita</taxon>
        <taxon>Aculeata</taxon>
        <taxon>Formicoidea</taxon>
        <taxon>Formicidae</taxon>
        <taxon>Myrmicinae</taxon>
        <taxon>Atta</taxon>
    </lineage>
</organism>
<protein>
    <submittedName>
        <fullName evidence="2">Uncharacterized protein</fullName>
    </submittedName>
</protein>
<name>A0A151I4W5_9HYME</name>
<gene>
    <name evidence="2" type="ORF">ALC53_04537</name>
</gene>
<dbReference type="Proteomes" id="UP000078540">
    <property type="component" value="Unassembled WGS sequence"/>
</dbReference>
<evidence type="ECO:0000313" key="3">
    <source>
        <dbReference type="Proteomes" id="UP000078540"/>
    </source>
</evidence>
<keyword evidence="1" id="KW-0472">Membrane</keyword>
<keyword evidence="3" id="KW-1185">Reference proteome</keyword>
<feature type="non-terminal residue" evidence="2">
    <location>
        <position position="1"/>
    </location>
</feature>